<dbReference type="EMBL" id="UGOW01000001">
    <property type="protein sequence ID" value="STY17420.1"/>
    <property type="molecule type" value="Genomic_DNA"/>
</dbReference>
<dbReference type="EMBL" id="LNYR01000012">
    <property type="protein sequence ID" value="KTD51332.1"/>
    <property type="molecule type" value="Genomic_DNA"/>
</dbReference>
<protein>
    <recommendedName>
        <fullName evidence="5">Haloacid dehalogenase-like hydrolase</fullName>
    </recommendedName>
</protein>
<keyword evidence="3" id="KW-1185">Reference proteome</keyword>
<evidence type="ECO:0000313" key="4">
    <source>
        <dbReference type="Proteomes" id="UP000254230"/>
    </source>
</evidence>
<organism evidence="2 4">
    <name type="scientific">Legionella quateirensis</name>
    <dbReference type="NCBI Taxonomy" id="45072"/>
    <lineage>
        <taxon>Bacteria</taxon>
        <taxon>Pseudomonadati</taxon>
        <taxon>Pseudomonadota</taxon>
        <taxon>Gammaproteobacteria</taxon>
        <taxon>Legionellales</taxon>
        <taxon>Legionellaceae</taxon>
        <taxon>Legionella</taxon>
    </lineage>
</organism>
<accession>A0A378L000</accession>
<reference evidence="2 4" key="2">
    <citation type="submission" date="2018-06" db="EMBL/GenBank/DDBJ databases">
        <authorList>
            <consortium name="Pathogen Informatics"/>
            <person name="Doyle S."/>
        </authorList>
    </citation>
    <scope>NUCLEOTIDE SEQUENCE [LARGE SCALE GENOMIC DNA]</scope>
    <source>
        <strain evidence="2 4">NCTC12376</strain>
    </source>
</reference>
<evidence type="ECO:0008006" key="5">
    <source>
        <dbReference type="Google" id="ProtNLM"/>
    </source>
</evidence>
<dbReference type="AlphaFoldDB" id="A0A378L000"/>
<dbReference type="STRING" id="45072.Lqua_1559"/>
<dbReference type="InterPro" id="IPR023214">
    <property type="entry name" value="HAD_sf"/>
</dbReference>
<evidence type="ECO:0000313" key="3">
    <source>
        <dbReference type="Proteomes" id="UP000054639"/>
    </source>
</evidence>
<reference evidence="1 3" key="1">
    <citation type="submission" date="2015-11" db="EMBL/GenBank/DDBJ databases">
        <title>Genomic analysis of 38 Legionella species identifies large and diverse effector repertoires.</title>
        <authorList>
            <person name="Burstein D."/>
            <person name="Amaro F."/>
            <person name="Zusman T."/>
            <person name="Lifshitz Z."/>
            <person name="Cohen O."/>
            <person name="Gilbert J.A."/>
            <person name="Pupko T."/>
            <person name="Shuman H.A."/>
            <person name="Segal G."/>
        </authorList>
    </citation>
    <scope>NUCLEOTIDE SEQUENCE [LARGE SCALE GENOMIC DNA]</scope>
    <source>
        <strain evidence="1 3">ATCC 49507</strain>
    </source>
</reference>
<evidence type="ECO:0000313" key="2">
    <source>
        <dbReference type="EMBL" id="STY17420.1"/>
    </source>
</evidence>
<evidence type="ECO:0000313" key="1">
    <source>
        <dbReference type="EMBL" id="KTD51332.1"/>
    </source>
</evidence>
<dbReference type="Proteomes" id="UP000054639">
    <property type="component" value="Unassembled WGS sequence"/>
</dbReference>
<sequence length="144" mass="16192">MVIIGIFYGLSFLHVGIHKDHVIGVRQVLNEQGQLTDRFQGCGTFPDGNKEIISNRIGKRCWLNKVVFKLKNEEQIHRSSPIVFAAGDSAGDLVFLRDALGGRLVINKNNPELLCDAVRNSDGKWLINPMFIKPVLVERNLKHC</sequence>
<proteinExistence type="predicted"/>
<dbReference type="Proteomes" id="UP000254230">
    <property type="component" value="Unassembled WGS sequence"/>
</dbReference>
<gene>
    <name evidence="1" type="ORF">Lqua_1559</name>
    <name evidence="2" type="ORF">NCTC12376_01218</name>
</gene>
<dbReference type="Gene3D" id="3.40.50.1000">
    <property type="entry name" value="HAD superfamily/HAD-like"/>
    <property type="match status" value="1"/>
</dbReference>
<name>A0A378L000_9GAMM</name>